<organism evidence="5 6">
    <name type="scientific">Streptosporangium saharense</name>
    <dbReference type="NCBI Taxonomy" id="1706840"/>
    <lineage>
        <taxon>Bacteria</taxon>
        <taxon>Bacillati</taxon>
        <taxon>Actinomycetota</taxon>
        <taxon>Actinomycetes</taxon>
        <taxon>Streptosporangiales</taxon>
        <taxon>Streptosporangiaceae</taxon>
        <taxon>Streptosporangium</taxon>
    </lineage>
</organism>
<proteinExistence type="predicted"/>
<dbReference type="InterPro" id="IPR036390">
    <property type="entry name" value="WH_DNA-bd_sf"/>
</dbReference>
<dbReference type="SUPFAM" id="SSF46785">
    <property type="entry name" value="Winged helix' DNA-binding domain"/>
    <property type="match status" value="1"/>
</dbReference>
<gene>
    <name evidence="5" type="ORF">FHS44_005001</name>
</gene>
<protein>
    <submittedName>
        <fullName evidence="5">GntR family transcriptional regulator</fullName>
    </submittedName>
</protein>
<dbReference type="GO" id="GO:0003700">
    <property type="term" value="F:DNA-binding transcription factor activity"/>
    <property type="evidence" value="ECO:0007669"/>
    <property type="project" value="InterPro"/>
</dbReference>
<evidence type="ECO:0000256" key="3">
    <source>
        <dbReference type="ARBA" id="ARBA00023163"/>
    </source>
</evidence>
<evidence type="ECO:0000256" key="1">
    <source>
        <dbReference type="ARBA" id="ARBA00023015"/>
    </source>
</evidence>
<evidence type="ECO:0000256" key="2">
    <source>
        <dbReference type="ARBA" id="ARBA00023125"/>
    </source>
</evidence>
<evidence type="ECO:0000313" key="5">
    <source>
        <dbReference type="EMBL" id="MBB4917881.1"/>
    </source>
</evidence>
<dbReference type="GO" id="GO:0003677">
    <property type="term" value="F:DNA binding"/>
    <property type="evidence" value="ECO:0007669"/>
    <property type="project" value="UniProtKB-KW"/>
</dbReference>
<dbReference type="CDD" id="cd07377">
    <property type="entry name" value="WHTH_GntR"/>
    <property type="match status" value="1"/>
</dbReference>
<dbReference type="Pfam" id="PF00392">
    <property type="entry name" value="GntR"/>
    <property type="match status" value="1"/>
</dbReference>
<dbReference type="EMBL" id="JACHJP010000005">
    <property type="protein sequence ID" value="MBB4917881.1"/>
    <property type="molecule type" value="Genomic_DNA"/>
</dbReference>
<comment type="caution">
    <text evidence="5">The sequence shown here is derived from an EMBL/GenBank/DDBJ whole genome shotgun (WGS) entry which is preliminary data.</text>
</comment>
<feature type="domain" description="HTH gntR-type" evidence="4">
    <location>
        <begin position="4"/>
        <end position="71"/>
    </location>
</feature>
<dbReference type="Gene3D" id="3.40.1410.10">
    <property type="entry name" value="Chorismate lyase-like"/>
    <property type="match status" value="1"/>
</dbReference>
<dbReference type="InterPro" id="IPR050679">
    <property type="entry name" value="Bact_HTH_transcr_reg"/>
</dbReference>
<dbReference type="InterPro" id="IPR028978">
    <property type="entry name" value="Chorismate_lyase_/UTRA_dom_sf"/>
</dbReference>
<dbReference type="GO" id="GO:0045892">
    <property type="term" value="P:negative regulation of DNA-templated transcription"/>
    <property type="evidence" value="ECO:0007669"/>
    <property type="project" value="TreeGrafter"/>
</dbReference>
<keyword evidence="2" id="KW-0238">DNA-binding</keyword>
<dbReference type="SUPFAM" id="SSF64288">
    <property type="entry name" value="Chorismate lyase-like"/>
    <property type="match status" value="1"/>
</dbReference>
<dbReference type="RefSeq" id="WP_184718548.1">
    <property type="nucleotide sequence ID" value="NZ_JACHJP010000005.1"/>
</dbReference>
<evidence type="ECO:0000313" key="6">
    <source>
        <dbReference type="Proteomes" id="UP000552644"/>
    </source>
</evidence>
<dbReference type="PROSITE" id="PS50949">
    <property type="entry name" value="HTH_GNTR"/>
    <property type="match status" value="1"/>
</dbReference>
<keyword evidence="3" id="KW-0804">Transcription</keyword>
<dbReference type="PANTHER" id="PTHR44846:SF17">
    <property type="entry name" value="GNTR-FAMILY TRANSCRIPTIONAL REGULATOR"/>
    <property type="match status" value="1"/>
</dbReference>
<sequence>MITDPSYRRIAEDIRVRIRDGDLAEGQRLPSIKELADQWKVATATVRNALTWLAEEGYIRTSPRGTFVADSPSVAPTPHDRLIRVQRTGSTLASGETKKVTYAGLVRPPLYVAELFDLDEGDQLLRREYITGRGTRRLALTVTWHPAHFGASVPELLSTSPVKGDDAIARIKEATGREVKFGRDSMHGRTADEREASALGLPIGTAVLALVHEWSDEQGLIEYGEAVMPTRVTIGYEYTV</sequence>
<dbReference type="InterPro" id="IPR036388">
    <property type="entry name" value="WH-like_DNA-bd_sf"/>
</dbReference>
<reference evidence="5 6" key="1">
    <citation type="submission" date="2020-08" db="EMBL/GenBank/DDBJ databases">
        <title>Genomic Encyclopedia of Type Strains, Phase III (KMG-III): the genomes of soil and plant-associated and newly described type strains.</title>
        <authorList>
            <person name="Whitman W."/>
        </authorList>
    </citation>
    <scope>NUCLEOTIDE SEQUENCE [LARGE SCALE GENOMIC DNA]</scope>
    <source>
        <strain evidence="5 6">CECT 8840</strain>
    </source>
</reference>
<dbReference type="InterPro" id="IPR011663">
    <property type="entry name" value="UTRA"/>
</dbReference>
<keyword evidence="1" id="KW-0805">Transcription regulation</keyword>
<evidence type="ECO:0000259" key="4">
    <source>
        <dbReference type="PROSITE" id="PS50949"/>
    </source>
</evidence>
<dbReference type="InterPro" id="IPR000524">
    <property type="entry name" value="Tscrpt_reg_HTH_GntR"/>
</dbReference>
<name>A0A7W7VPE9_9ACTN</name>
<dbReference type="AlphaFoldDB" id="A0A7W7VPE9"/>
<keyword evidence="6" id="KW-1185">Reference proteome</keyword>
<dbReference type="Pfam" id="PF07702">
    <property type="entry name" value="UTRA"/>
    <property type="match status" value="1"/>
</dbReference>
<dbReference type="PANTHER" id="PTHR44846">
    <property type="entry name" value="MANNOSYL-D-GLYCERATE TRANSPORT/METABOLISM SYSTEM REPRESSOR MNGR-RELATED"/>
    <property type="match status" value="1"/>
</dbReference>
<dbReference type="SMART" id="SM00345">
    <property type="entry name" value="HTH_GNTR"/>
    <property type="match status" value="1"/>
</dbReference>
<dbReference type="Gene3D" id="1.10.10.10">
    <property type="entry name" value="Winged helix-like DNA-binding domain superfamily/Winged helix DNA-binding domain"/>
    <property type="match status" value="1"/>
</dbReference>
<dbReference type="Proteomes" id="UP000552644">
    <property type="component" value="Unassembled WGS sequence"/>
</dbReference>
<accession>A0A7W7VPE9</accession>